<organism evidence="16 17">
    <name type="scientific">Arctia plantaginis</name>
    <name type="common">Wood tiger moth</name>
    <name type="synonym">Phalaena plantaginis</name>
    <dbReference type="NCBI Taxonomy" id="874455"/>
    <lineage>
        <taxon>Eukaryota</taxon>
        <taxon>Metazoa</taxon>
        <taxon>Ecdysozoa</taxon>
        <taxon>Arthropoda</taxon>
        <taxon>Hexapoda</taxon>
        <taxon>Insecta</taxon>
        <taxon>Pterygota</taxon>
        <taxon>Neoptera</taxon>
        <taxon>Endopterygota</taxon>
        <taxon>Lepidoptera</taxon>
        <taxon>Glossata</taxon>
        <taxon>Ditrysia</taxon>
        <taxon>Noctuoidea</taxon>
        <taxon>Erebidae</taxon>
        <taxon>Arctiinae</taxon>
        <taxon>Arctia</taxon>
    </lineage>
</organism>
<evidence type="ECO:0000313" key="17">
    <source>
        <dbReference type="Proteomes" id="UP000494106"/>
    </source>
</evidence>
<dbReference type="InterPro" id="IPR046903">
    <property type="entry name" value="Mab-21-like_nuc_Trfase"/>
</dbReference>
<evidence type="ECO:0000256" key="7">
    <source>
        <dbReference type="ARBA" id="ARBA00022741"/>
    </source>
</evidence>
<feature type="domain" description="Mab-21-like HhH/H2TH-like" evidence="15">
    <location>
        <begin position="692"/>
        <end position="783"/>
    </location>
</feature>
<comment type="cofactor">
    <cofactor evidence="2">
        <name>Mg(2+)</name>
        <dbReference type="ChEBI" id="CHEBI:18420"/>
    </cofactor>
</comment>
<evidence type="ECO:0000256" key="3">
    <source>
        <dbReference type="ARBA" id="ARBA00008307"/>
    </source>
</evidence>
<evidence type="ECO:0000256" key="5">
    <source>
        <dbReference type="ARBA" id="ARBA00022695"/>
    </source>
</evidence>
<dbReference type="InterPro" id="IPR024810">
    <property type="entry name" value="MAB21L/cGLR"/>
</dbReference>
<gene>
    <name evidence="16" type="ORF">APLA_LOCUS9564</name>
</gene>
<feature type="transmembrane region" description="Helical" evidence="13">
    <location>
        <begin position="298"/>
        <end position="314"/>
    </location>
</feature>
<dbReference type="PANTHER" id="PTHR10656">
    <property type="entry name" value="CELL FATE DETERMINING PROTEIN MAB21-RELATED"/>
    <property type="match status" value="1"/>
</dbReference>
<dbReference type="GO" id="GO:0016779">
    <property type="term" value="F:nucleotidyltransferase activity"/>
    <property type="evidence" value="ECO:0007669"/>
    <property type="project" value="UniProtKB-KW"/>
</dbReference>
<keyword evidence="6" id="KW-0479">Metal-binding</keyword>
<feature type="compositionally biased region" description="Low complexity" evidence="12">
    <location>
        <begin position="364"/>
        <end position="375"/>
    </location>
</feature>
<comment type="caution">
    <text evidence="16">The sequence shown here is derived from an EMBL/GenBank/DDBJ whole genome shotgun (WGS) entry which is preliminary data.</text>
</comment>
<keyword evidence="10" id="KW-0342">GTP-binding</keyword>
<protein>
    <recommendedName>
        <fullName evidence="18">Cyclic GMP-AMP synthase</fullName>
    </recommendedName>
</protein>
<evidence type="ECO:0000259" key="14">
    <source>
        <dbReference type="Pfam" id="PF03281"/>
    </source>
</evidence>
<dbReference type="Pfam" id="PF20266">
    <property type="entry name" value="Mab-21_C"/>
    <property type="match status" value="2"/>
</dbReference>
<keyword evidence="9" id="KW-0460">Magnesium</keyword>
<evidence type="ECO:0000256" key="9">
    <source>
        <dbReference type="ARBA" id="ARBA00022842"/>
    </source>
</evidence>
<dbReference type="Proteomes" id="UP000494106">
    <property type="component" value="Unassembled WGS sequence"/>
</dbReference>
<keyword evidence="17" id="KW-1185">Reference proteome</keyword>
<evidence type="ECO:0008006" key="18">
    <source>
        <dbReference type="Google" id="ProtNLM"/>
    </source>
</evidence>
<keyword evidence="11" id="KW-0464">Manganese</keyword>
<evidence type="ECO:0000256" key="12">
    <source>
        <dbReference type="SAM" id="MobiDB-lite"/>
    </source>
</evidence>
<keyword evidence="5" id="KW-0548">Nucleotidyltransferase</keyword>
<keyword evidence="4" id="KW-0808">Transferase</keyword>
<keyword evidence="13" id="KW-1133">Transmembrane helix</keyword>
<evidence type="ECO:0000256" key="13">
    <source>
        <dbReference type="SAM" id="Phobius"/>
    </source>
</evidence>
<feature type="transmembrane region" description="Helical" evidence="13">
    <location>
        <begin position="334"/>
        <end position="353"/>
    </location>
</feature>
<dbReference type="SMART" id="SM01265">
    <property type="entry name" value="Mab-21"/>
    <property type="match status" value="2"/>
</dbReference>
<dbReference type="AlphaFoldDB" id="A0A8S1AAJ6"/>
<evidence type="ECO:0000256" key="1">
    <source>
        <dbReference type="ARBA" id="ARBA00001936"/>
    </source>
</evidence>
<reference evidence="16 17" key="1">
    <citation type="submission" date="2020-04" db="EMBL/GenBank/DDBJ databases">
        <authorList>
            <person name="Wallbank WR R."/>
            <person name="Pardo Diaz C."/>
            <person name="Kozak K."/>
            <person name="Martin S."/>
            <person name="Jiggins C."/>
            <person name="Moest M."/>
            <person name="Warren A I."/>
            <person name="Byers J.R.P. K."/>
            <person name="Montejo-Kovacevich G."/>
            <person name="Yen C E."/>
        </authorList>
    </citation>
    <scope>NUCLEOTIDE SEQUENCE [LARGE SCALE GENOMIC DNA]</scope>
</reference>
<feature type="domain" description="Mab-21-like nucleotidyltransferase" evidence="14">
    <location>
        <begin position="21"/>
        <end position="190"/>
    </location>
</feature>
<comment type="similarity">
    <text evidence="3">Belongs to the mab-21 family.</text>
</comment>
<evidence type="ECO:0000256" key="6">
    <source>
        <dbReference type="ARBA" id="ARBA00022723"/>
    </source>
</evidence>
<keyword evidence="7" id="KW-0547">Nucleotide-binding</keyword>
<evidence type="ECO:0000256" key="2">
    <source>
        <dbReference type="ARBA" id="ARBA00001946"/>
    </source>
</evidence>
<proteinExistence type="inferred from homology"/>
<dbReference type="GO" id="GO:0005524">
    <property type="term" value="F:ATP binding"/>
    <property type="evidence" value="ECO:0007669"/>
    <property type="project" value="UniProtKB-KW"/>
</dbReference>
<dbReference type="Gene3D" id="1.10.1410.40">
    <property type="match status" value="2"/>
</dbReference>
<evidence type="ECO:0000313" key="16">
    <source>
        <dbReference type="EMBL" id="CAB3243605.1"/>
    </source>
</evidence>
<feature type="domain" description="Mab-21-like nucleotidyltransferase" evidence="14">
    <location>
        <begin position="480"/>
        <end position="688"/>
    </location>
</feature>
<evidence type="ECO:0000259" key="15">
    <source>
        <dbReference type="Pfam" id="PF20266"/>
    </source>
</evidence>
<dbReference type="Gene3D" id="3.30.460.90">
    <property type="match status" value="2"/>
</dbReference>
<evidence type="ECO:0000256" key="10">
    <source>
        <dbReference type="ARBA" id="ARBA00023134"/>
    </source>
</evidence>
<feature type="domain" description="Mab-21-like HhH/H2TH-like" evidence="15">
    <location>
        <begin position="194"/>
        <end position="285"/>
    </location>
</feature>
<dbReference type="Pfam" id="PF03281">
    <property type="entry name" value="Mab-21"/>
    <property type="match status" value="2"/>
</dbReference>
<keyword evidence="13" id="KW-0812">Transmembrane</keyword>
<dbReference type="EMBL" id="CADEBC010000519">
    <property type="protein sequence ID" value="CAB3243605.1"/>
    <property type="molecule type" value="Genomic_DNA"/>
</dbReference>
<feature type="region of interest" description="Disordered" evidence="12">
    <location>
        <begin position="361"/>
        <end position="389"/>
    </location>
</feature>
<accession>A0A8S1AAJ6</accession>
<dbReference type="PANTHER" id="PTHR10656:SF42">
    <property type="entry name" value="CYCLIC GMP-AMP SYNTHASE-LIKE PROTEIN-RELATED"/>
    <property type="match status" value="1"/>
</dbReference>
<keyword evidence="8" id="KW-0067">ATP-binding</keyword>
<dbReference type="InterPro" id="IPR046906">
    <property type="entry name" value="Mab-21_HhH/H2TH-like"/>
</dbReference>
<dbReference type="GO" id="GO:0005525">
    <property type="term" value="F:GTP binding"/>
    <property type="evidence" value="ECO:0007669"/>
    <property type="project" value="UniProtKB-KW"/>
</dbReference>
<dbReference type="GO" id="GO:0046872">
    <property type="term" value="F:metal ion binding"/>
    <property type="evidence" value="ECO:0007669"/>
    <property type="project" value="UniProtKB-KW"/>
</dbReference>
<keyword evidence="13" id="KW-0472">Membrane</keyword>
<name>A0A8S1AAJ6_ARCPL</name>
<evidence type="ECO:0000256" key="11">
    <source>
        <dbReference type="ARBA" id="ARBA00023211"/>
    </source>
</evidence>
<evidence type="ECO:0000256" key="4">
    <source>
        <dbReference type="ARBA" id="ARBA00022679"/>
    </source>
</evidence>
<evidence type="ECO:0000256" key="8">
    <source>
        <dbReference type="ARBA" id="ARBA00022840"/>
    </source>
</evidence>
<comment type="cofactor">
    <cofactor evidence="1">
        <name>Mn(2+)</name>
        <dbReference type="ChEBI" id="CHEBI:29035"/>
    </cofactor>
</comment>
<sequence>MDIVISLPLNHKVDPFNPANSDINLEPKGPGFVQLKMGVQYEKLINKINKAAYGWIDSSNYLLRSKFIEWFESVVNLALNQYEVKINYRPVVYVEGVAYVIHVSKSGPAMTLLIRNHERNFSMDVDLVPALKFPESRWPISKTYRPIPTKCSKGYWIVVPKPNKGFTVVQDQSRAWRIGLHNQERELMYNSYNLKQTIRLMKKLRDSLEMKKITSYYIKTIFLWEIVAINDEEYWRNSPAVLFKRMVGKLYEALMTGSIPYFWNKNNNLIGGVNKNILISYANKLLPLMKILEDPSQYKLFCFVYITYFIIFVTRKMEPNDNNNRNRPQPSLWAVGAGVVAAGAIATLTYFFGGKSKKTAQERQSTSAAPSQSQPLPHTRHSQDQNNSGPSAIELISQRLLNSCQVNSRPNSSCAPENPIITNLNSLLQDIYVRYIKLQEFTLHYKVFDVIFNDLHKKMKDVNPYYRKYSSTVQFAGSHFDKLRIKKPDEFDMDIVISLPLNHKVDPFNPANSDINLEPKGPGFVQLKMGVQYEKLPQRDIDEWPNNKDAHEWKDKSNYLLRSKFIEWFESVVNLALNQYEVKINSRPVVYVEGVAYVIHVSKSGPAMTLLIRNHERNFSMDVDLVPALKFPESRWPISKTYRPIPTKCSKGYWIVVPKPNKEFTVVQDQSRAWRIGLHNQERELMYNSHNLKQTIRLMKKLRDSLDMKKIASYYIKTIFFWEIVAINDEEYWRNSPAVLFKRMVGKLYEALMTGSIPYFWNKNNNLIGGVNKNILMSYANKLLPLMKILEDPSQYKLVAKYLLTYSEFTDYNRRFLHI</sequence>
<dbReference type="OrthoDB" id="6054650at2759"/>